<dbReference type="OrthoDB" id="9152510at2"/>
<dbReference type="Pfam" id="PF00072">
    <property type="entry name" value="Response_reg"/>
    <property type="match status" value="1"/>
</dbReference>
<keyword evidence="4" id="KW-1185">Reference proteome</keyword>
<evidence type="ECO:0000313" key="4">
    <source>
        <dbReference type="Proteomes" id="UP000035963"/>
    </source>
</evidence>
<dbReference type="RefSeq" id="WP_047894937.1">
    <property type="nucleotide sequence ID" value="NZ_AEJF01000148.1"/>
</dbReference>
<dbReference type="SMART" id="SM00448">
    <property type="entry name" value="REC"/>
    <property type="match status" value="1"/>
</dbReference>
<feature type="domain" description="Response regulatory" evidence="2">
    <location>
        <begin position="3"/>
        <end position="119"/>
    </location>
</feature>
<dbReference type="PANTHER" id="PTHR45566:SF2">
    <property type="entry name" value="NARL SUBFAMILY"/>
    <property type="match status" value="1"/>
</dbReference>
<proteinExistence type="predicted"/>
<gene>
    <name evidence="3" type="ORF">EOS_25305</name>
</gene>
<evidence type="ECO:0000313" key="3">
    <source>
        <dbReference type="EMBL" id="KLU23486.1"/>
    </source>
</evidence>
<evidence type="ECO:0000259" key="2">
    <source>
        <dbReference type="PROSITE" id="PS50110"/>
    </source>
</evidence>
<dbReference type="PANTHER" id="PTHR45566">
    <property type="entry name" value="HTH-TYPE TRANSCRIPTIONAL REGULATOR YHJB-RELATED"/>
    <property type="match status" value="1"/>
</dbReference>
<dbReference type="EMBL" id="AEJF01000148">
    <property type="protein sequence ID" value="KLU23486.1"/>
    <property type="molecule type" value="Genomic_DNA"/>
</dbReference>
<name>A0A0J1CT70_9BURK</name>
<accession>A0A0J1CT70</accession>
<dbReference type="InterPro" id="IPR011006">
    <property type="entry name" value="CheY-like_superfamily"/>
</dbReference>
<comment type="caution">
    <text evidence="3">The sequence shown here is derived from an EMBL/GenBank/DDBJ whole genome shotgun (WGS) entry which is preliminary data.</text>
</comment>
<dbReference type="InterPro" id="IPR051015">
    <property type="entry name" value="EvgA-like"/>
</dbReference>
<dbReference type="Gene3D" id="3.40.50.2300">
    <property type="match status" value="1"/>
</dbReference>
<protein>
    <recommendedName>
        <fullName evidence="2">Response regulatory domain-containing protein</fullName>
    </recommendedName>
</protein>
<dbReference type="InterPro" id="IPR058245">
    <property type="entry name" value="NreC/VraR/RcsB-like_REC"/>
</dbReference>
<dbReference type="Proteomes" id="UP000035963">
    <property type="component" value="Unassembled WGS sequence"/>
</dbReference>
<dbReference type="CDD" id="cd17535">
    <property type="entry name" value="REC_NarL-like"/>
    <property type="match status" value="1"/>
</dbReference>
<evidence type="ECO:0000256" key="1">
    <source>
        <dbReference type="PROSITE-ProRule" id="PRU00169"/>
    </source>
</evidence>
<organism evidence="3 4">
    <name type="scientific">Caballeronia mineralivorans PML1(12)</name>
    <dbReference type="NCBI Taxonomy" id="908627"/>
    <lineage>
        <taxon>Bacteria</taxon>
        <taxon>Pseudomonadati</taxon>
        <taxon>Pseudomonadota</taxon>
        <taxon>Betaproteobacteria</taxon>
        <taxon>Burkholderiales</taxon>
        <taxon>Burkholderiaceae</taxon>
        <taxon>Caballeronia</taxon>
    </lineage>
</organism>
<keyword evidence="1" id="KW-0597">Phosphoprotein</keyword>
<dbReference type="PATRIC" id="fig|908627.4.peg.5644"/>
<dbReference type="GO" id="GO:0000160">
    <property type="term" value="P:phosphorelay signal transduction system"/>
    <property type="evidence" value="ECO:0007669"/>
    <property type="project" value="InterPro"/>
</dbReference>
<dbReference type="InterPro" id="IPR001789">
    <property type="entry name" value="Sig_transdc_resp-reg_receiver"/>
</dbReference>
<dbReference type="AlphaFoldDB" id="A0A0J1CT70"/>
<dbReference type="PROSITE" id="PS50110">
    <property type="entry name" value="RESPONSE_REGULATORY"/>
    <property type="match status" value="1"/>
</dbReference>
<reference evidence="3 4" key="1">
    <citation type="journal article" date="2015" name="Genome Announc.">
        <title>Draft Genome Sequence of Burkholderia sp. Strain PML1(12), an Ectomycorrhizosphere-Inhabiting Bacterium with Effective Mineral-Weathering Ability.</title>
        <authorList>
            <person name="Uroz S."/>
            <person name="Oger P."/>
        </authorList>
    </citation>
    <scope>NUCLEOTIDE SEQUENCE [LARGE SCALE GENOMIC DNA]</scope>
    <source>
        <strain evidence="4">PML1(12)</strain>
    </source>
</reference>
<dbReference type="SUPFAM" id="SSF52172">
    <property type="entry name" value="CheY-like"/>
    <property type="match status" value="1"/>
</dbReference>
<sequence length="136" mass="14505">MLKIFLVDDSGLVRRRLSALISALAGVVIVGESEEADTALACIHMTRADLVIVDPHLAGGNGMEIVESLARATPPVLTMVLTNHSGPAFRAACRRAGAGYFFDKTCEYELARDTIERLANGSTDKYAAEPTPCEPA</sequence>
<feature type="modified residue" description="4-aspartylphosphate" evidence="1">
    <location>
        <position position="54"/>
    </location>
</feature>